<dbReference type="KEGG" id="glz:GLAREA_12629"/>
<dbReference type="GeneID" id="19471669"/>
<keyword evidence="1" id="KW-0732">Signal</keyword>
<dbReference type="Gene3D" id="3.40.390.10">
    <property type="entry name" value="Collagenase (Catalytic Domain)"/>
    <property type="match status" value="1"/>
</dbReference>
<dbReference type="OrthoDB" id="4259138at2759"/>
<dbReference type="GO" id="GO:0008237">
    <property type="term" value="F:metallopeptidase activity"/>
    <property type="evidence" value="ECO:0007669"/>
    <property type="project" value="InterPro"/>
</dbReference>
<feature type="chain" id="PRO_5004508391" description="Metalloproteases (Zincins), catalytic" evidence="1">
    <location>
        <begin position="19"/>
        <end position="364"/>
    </location>
</feature>
<dbReference type="RefSeq" id="XP_008081601.1">
    <property type="nucleotide sequence ID" value="XM_008083410.1"/>
</dbReference>
<dbReference type="HOGENOM" id="CLU_658984_0_0_1"/>
<proteinExistence type="predicted"/>
<gene>
    <name evidence="2" type="ORF">GLAREA_12629</name>
</gene>
<accession>S3DH40</accession>
<evidence type="ECO:0008006" key="4">
    <source>
        <dbReference type="Google" id="ProtNLM"/>
    </source>
</evidence>
<dbReference type="EMBL" id="KE145362">
    <property type="protein sequence ID" value="EPE31326.1"/>
    <property type="molecule type" value="Genomic_DNA"/>
</dbReference>
<dbReference type="Proteomes" id="UP000016922">
    <property type="component" value="Unassembled WGS sequence"/>
</dbReference>
<protein>
    <recommendedName>
        <fullName evidence="4">Metalloproteases (Zincins), catalytic</fullName>
    </recommendedName>
</protein>
<reference evidence="2 3" key="1">
    <citation type="journal article" date="2013" name="BMC Genomics">
        <title>Genomics-driven discovery of the pneumocandin biosynthetic gene cluster in the fungus Glarea lozoyensis.</title>
        <authorList>
            <person name="Chen L."/>
            <person name="Yue Q."/>
            <person name="Zhang X."/>
            <person name="Xiang M."/>
            <person name="Wang C."/>
            <person name="Li S."/>
            <person name="Che Y."/>
            <person name="Ortiz-Lopez F.J."/>
            <person name="Bills G.F."/>
            <person name="Liu X."/>
            <person name="An Z."/>
        </authorList>
    </citation>
    <scope>NUCLEOTIDE SEQUENCE [LARGE SCALE GENOMIC DNA]</scope>
    <source>
        <strain evidence="3">ATCC 20868 / MF5171</strain>
    </source>
</reference>
<keyword evidence="3" id="KW-1185">Reference proteome</keyword>
<organism evidence="2 3">
    <name type="scientific">Glarea lozoyensis (strain ATCC 20868 / MF5171)</name>
    <dbReference type="NCBI Taxonomy" id="1116229"/>
    <lineage>
        <taxon>Eukaryota</taxon>
        <taxon>Fungi</taxon>
        <taxon>Dikarya</taxon>
        <taxon>Ascomycota</taxon>
        <taxon>Pezizomycotina</taxon>
        <taxon>Leotiomycetes</taxon>
        <taxon>Helotiales</taxon>
        <taxon>Helotiaceae</taxon>
        <taxon>Glarea</taxon>
    </lineage>
</organism>
<sequence>MRYQALLFVPFFFWLSNAVELTDLFFDRGAGPGSCRPPQDEIVKSWLRDTVTLVDSTLAALGGAINNDKALKRNLNAWFGIKVKATDMDPVEADRLDTVTRSVQSVKDFLEMRNPSLKEPQIDGSGGKPWLFCNSDWQHETELMFDGDLGLPIYAADGVTQGNLRTWPIPDNANPADPFIDILLKMRQGSAPDWAHYAYWSPDIRDYVIEKASARYPGNPPSWCNGQDMTPEEQRFGLTSVSQLRDTITICPDAFDEAKSEPFETIDLTFASAAARSVRMDLEKTAPRSLTLFHELIHLTSGVENTPDVGTKPTECLKNRLRKLDMSRNPDSIVFFAWSYYLENNGPEPKFSWHSGKSAARLAQ</sequence>
<evidence type="ECO:0000313" key="2">
    <source>
        <dbReference type="EMBL" id="EPE31326.1"/>
    </source>
</evidence>
<dbReference type="InterPro" id="IPR024079">
    <property type="entry name" value="MetalloPept_cat_dom_sf"/>
</dbReference>
<evidence type="ECO:0000256" key="1">
    <source>
        <dbReference type="SAM" id="SignalP"/>
    </source>
</evidence>
<dbReference type="AlphaFoldDB" id="S3DH40"/>
<evidence type="ECO:0000313" key="3">
    <source>
        <dbReference type="Proteomes" id="UP000016922"/>
    </source>
</evidence>
<feature type="signal peptide" evidence="1">
    <location>
        <begin position="1"/>
        <end position="18"/>
    </location>
</feature>
<name>S3DH40_GLAL2</name>